<dbReference type="SUPFAM" id="SSF52058">
    <property type="entry name" value="L domain-like"/>
    <property type="match status" value="1"/>
</dbReference>
<dbReference type="EMBL" id="QGLG01000003">
    <property type="protein sequence ID" value="PXY82385.1"/>
    <property type="molecule type" value="Genomic_DNA"/>
</dbReference>
<keyword evidence="2" id="KW-1185">Reference proteome</keyword>
<evidence type="ECO:0000313" key="2">
    <source>
        <dbReference type="Proteomes" id="UP000247698"/>
    </source>
</evidence>
<gene>
    <name evidence="1" type="ORF">DK873_09190</name>
</gene>
<dbReference type="InterPro" id="IPR032675">
    <property type="entry name" value="LRR_dom_sf"/>
</dbReference>
<comment type="caution">
    <text evidence="1">The sequence shown here is derived from an EMBL/GenBank/DDBJ whole genome shotgun (WGS) entry which is preliminary data.</text>
</comment>
<evidence type="ECO:0008006" key="3">
    <source>
        <dbReference type="Google" id="ProtNLM"/>
    </source>
</evidence>
<dbReference type="RefSeq" id="WP_110446736.1">
    <property type="nucleotide sequence ID" value="NZ_QGLG01000003.1"/>
</dbReference>
<dbReference type="Gene3D" id="3.80.10.10">
    <property type="entry name" value="Ribonuclease Inhibitor"/>
    <property type="match status" value="1"/>
</dbReference>
<name>A0ABX5MYZ5_9LACO</name>
<dbReference type="Proteomes" id="UP000247698">
    <property type="component" value="Unassembled WGS sequence"/>
</dbReference>
<organism evidence="1 2">
    <name type="scientific">Lactobacillus melliventris</name>
    <dbReference type="NCBI Taxonomy" id="1218507"/>
    <lineage>
        <taxon>Bacteria</taxon>
        <taxon>Bacillati</taxon>
        <taxon>Bacillota</taxon>
        <taxon>Bacilli</taxon>
        <taxon>Lactobacillales</taxon>
        <taxon>Lactobacillaceae</taxon>
        <taxon>Lactobacillus</taxon>
    </lineage>
</organism>
<accession>A0ABX5MYZ5</accession>
<protein>
    <recommendedName>
        <fullName evidence="3">Leucine-rich repeat domain-containing protein</fullName>
    </recommendedName>
</protein>
<reference evidence="1 2" key="1">
    <citation type="submission" date="2018-05" db="EMBL/GenBank/DDBJ databases">
        <title>Reference genomes for bee gut microbiota database.</title>
        <authorList>
            <person name="Ellegaard K.M."/>
        </authorList>
    </citation>
    <scope>NUCLEOTIDE SEQUENCE [LARGE SCALE GENOMIC DNA]</scope>
    <source>
        <strain evidence="1 2">ESL0184</strain>
    </source>
</reference>
<proteinExistence type="predicted"/>
<evidence type="ECO:0000313" key="1">
    <source>
        <dbReference type="EMBL" id="PXY82385.1"/>
    </source>
</evidence>
<sequence length="357" mass="38927">MNKHIKLSKQSKKLLFSGITAAALALVVGGPHAVKADSVSGSTLAAQSLNTKTAKTFPSKSLWPTLPASAKTTGVKNKVTTKSDDSIDAWMPDKNLQQVVAYNLYGNPNSVDKITKDDLAKLTNLSVTSELAENDANYYAAAISIKSLTGLEYATNLVSIDLAPNINYSIDHFGPAYALLHSTLSNINAIKGLKNLDYVNFQQCSISDISALANKPSLTRVSISYNGITDFSPLGSDTNLKLNLTQAYYQDVSSNGYYLSSSTPFYTFRYNNLIGIDGKPMKIRVADTDDVQHDHYVKYYLSNWKKNAGVVSDDGKSVTWDITGISPDPQATHYMTINYKGSHGEGGWFIIPFIVYD</sequence>